<evidence type="ECO:0000256" key="2">
    <source>
        <dbReference type="SAM" id="SignalP"/>
    </source>
</evidence>
<evidence type="ECO:0000313" key="4">
    <source>
        <dbReference type="Proteomes" id="UP001254488"/>
    </source>
</evidence>
<gene>
    <name evidence="3" type="ORF">RM538_07180</name>
</gene>
<feature type="signal peptide" evidence="2">
    <location>
        <begin position="1"/>
        <end position="27"/>
    </location>
</feature>
<accession>A0ABU2YDP1</accession>
<evidence type="ECO:0000256" key="1">
    <source>
        <dbReference type="ARBA" id="ARBA00022729"/>
    </source>
</evidence>
<feature type="chain" id="PRO_5045253192" evidence="2">
    <location>
        <begin position="28"/>
        <end position="286"/>
    </location>
</feature>
<dbReference type="NCBIfam" id="TIGR04183">
    <property type="entry name" value="Por_Secre_tail"/>
    <property type="match status" value="1"/>
</dbReference>
<name>A0ABU2YDP1_9FLAO</name>
<comment type="caution">
    <text evidence="3">The sequence shown here is derived from an EMBL/GenBank/DDBJ whole genome shotgun (WGS) entry which is preliminary data.</text>
</comment>
<keyword evidence="4" id="KW-1185">Reference proteome</keyword>
<evidence type="ECO:0000313" key="3">
    <source>
        <dbReference type="EMBL" id="MDT0555779.1"/>
    </source>
</evidence>
<dbReference type="EMBL" id="JAVRHZ010000003">
    <property type="protein sequence ID" value="MDT0555779.1"/>
    <property type="molecule type" value="Genomic_DNA"/>
</dbReference>
<organism evidence="3 4">
    <name type="scientific">Patiriisocius hiemis</name>
    <dbReference type="NCBI Taxonomy" id="3075604"/>
    <lineage>
        <taxon>Bacteria</taxon>
        <taxon>Pseudomonadati</taxon>
        <taxon>Bacteroidota</taxon>
        <taxon>Flavobacteriia</taxon>
        <taxon>Flavobacteriales</taxon>
        <taxon>Flavobacteriaceae</taxon>
        <taxon>Patiriisocius</taxon>
    </lineage>
</organism>
<dbReference type="Proteomes" id="UP001254488">
    <property type="component" value="Unassembled WGS sequence"/>
</dbReference>
<reference evidence="3 4" key="1">
    <citation type="submission" date="2023-09" db="EMBL/GenBank/DDBJ databases">
        <authorList>
            <person name="Rey-Velasco X."/>
        </authorList>
    </citation>
    <scope>NUCLEOTIDE SEQUENCE [LARGE SCALE GENOMIC DNA]</scope>
    <source>
        <strain evidence="3 4">W242</strain>
    </source>
</reference>
<sequence>MKKTTTQRIKNYGALSATILAAGAASGQVVFTDIPDETLTLGGGATGGAVQIDLNDDAEIDFSIFFLEATGGIGFTARAGGEAGPNDPPTTNVDGAFIGIPAGGFQYPALLASGDIIDDTSDQTDPGARGDLNFYGCAYSNSQFCGTNPVAYMGLVFAFNGNTHYGWVELDYNITSSTEGTVTVKSFAFDETPNAPVTVGDEGSLGVDDNTFASFEYFVDSSSNLNLKAASSMENVILHNTLGQQVLSQRLSSSNELVNLNSLESGVYLATVSIEGRAKSFKIVKK</sequence>
<protein>
    <submittedName>
        <fullName evidence="3">T9SS type A sorting domain-containing protein</fullName>
    </submittedName>
</protein>
<dbReference type="RefSeq" id="WP_311332731.1">
    <property type="nucleotide sequence ID" value="NZ_JAVRHZ010000003.1"/>
</dbReference>
<dbReference type="InterPro" id="IPR026444">
    <property type="entry name" value="Secre_tail"/>
</dbReference>
<proteinExistence type="predicted"/>
<keyword evidence="1 2" id="KW-0732">Signal</keyword>